<accession>D2PM09</accession>
<dbReference type="eggNOG" id="COG3214">
    <property type="taxonomic scope" value="Bacteria"/>
</dbReference>
<dbReference type="EMBL" id="CP001736">
    <property type="protein sequence ID" value="ADB32589.1"/>
    <property type="molecule type" value="Genomic_DNA"/>
</dbReference>
<dbReference type="Pfam" id="PF06224">
    <property type="entry name" value="AlkZ-like"/>
    <property type="match status" value="1"/>
</dbReference>
<evidence type="ECO:0000313" key="1">
    <source>
        <dbReference type="EMBL" id="ADB32589.1"/>
    </source>
</evidence>
<name>D2PM09_KRIFD</name>
<gene>
    <name evidence="1" type="ordered locus">Kfla_3531</name>
</gene>
<protein>
    <recommendedName>
        <fullName evidence="3">Winged helix DNA-binding domain-containing protein</fullName>
    </recommendedName>
</protein>
<sequence length="376" mass="40901">MVLTERELNRAAMARQMLVAREAVGVEDAVRRVVAVQAQHAASPYVALFNRVAGFDPAELDRAFAEQRVVKASLLRMTLHAVCADEHAHFRAVMMPATATARFAQSFAAGGLTAETSRVLAAELLQFASEPRTGAELEAWLGERLGTDAAAQVWWAMRSSAHLLHAPTGGPWSFGQRPVFVAAPWAEVLDAEKATEVLVRRYLQGFGPASVADIAQFAKITRSRVKVAISALSGELEELKGPGGVTLYDVPGAPRPAGDLPVPPRLMAMWDSVLLAYDDRGRVVPPEYKAAVTRTNGDVLPTLLVDGYVAGVWRGVESGIEAAAFQHLPDDVWQGLAAEARALSEMLRERDPKLYRSYDRWWNDVPVVETRVLATG</sequence>
<dbReference type="STRING" id="479435.Kfla_3531"/>
<dbReference type="Proteomes" id="UP000007967">
    <property type="component" value="Chromosome"/>
</dbReference>
<dbReference type="RefSeq" id="WP_012921145.1">
    <property type="nucleotide sequence ID" value="NC_013729.1"/>
</dbReference>
<dbReference type="KEGG" id="kfl:Kfla_3531"/>
<reference evidence="2" key="1">
    <citation type="submission" date="2009-09" db="EMBL/GenBank/DDBJ databases">
        <title>The complete genome of Kribbella flavida DSM 17836.</title>
        <authorList>
            <consortium name="US DOE Joint Genome Institute (JGI-PGF)"/>
            <person name="Lucas S."/>
            <person name="Copeland A."/>
            <person name="Lapidus A."/>
            <person name="Glavina del Rio T."/>
            <person name="Dalin E."/>
            <person name="Tice H."/>
            <person name="Bruce D."/>
            <person name="Goodwin L."/>
            <person name="Pitluck S."/>
            <person name="Kyrpides N."/>
            <person name="Mavromatis K."/>
            <person name="Ivanova N."/>
            <person name="Saunders E."/>
            <person name="Brettin T."/>
            <person name="Detter J.C."/>
            <person name="Han C."/>
            <person name="Larimer F."/>
            <person name="Land M."/>
            <person name="Hauser L."/>
            <person name="Markowitz V."/>
            <person name="Cheng J.-F."/>
            <person name="Hugenholtz P."/>
            <person name="Woyke T."/>
            <person name="Wu D."/>
            <person name="Pukall R."/>
            <person name="Klenk H.-P."/>
            <person name="Eisen J.A."/>
        </authorList>
    </citation>
    <scope>NUCLEOTIDE SEQUENCE [LARGE SCALE GENOMIC DNA]</scope>
    <source>
        <strain evidence="2">DSM 17836 / JCM 10339 / NBRC 14399</strain>
    </source>
</reference>
<dbReference type="HOGENOM" id="CLU_047003_2_0_11"/>
<dbReference type="AlphaFoldDB" id="D2PM09"/>
<dbReference type="PANTHER" id="PTHR38479:SF2">
    <property type="entry name" value="WINGED HELIX DNA-BINDING DOMAIN-CONTAINING PROTEIN"/>
    <property type="match status" value="1"/>
</dbReference>
<keyword evidence="2" id="KW-1185">Reference proteome</keyword>
<evidence type="ECO:0008006" key="3">
    <source>
        <dbReference type="Google" id="ProtNLM"/>
    </source>
</evidence>
<dbReference type="InterPro" id="IPR009351">
    <property type="entry name" value="AlkZ-like"/>
</dbReference>
<proteinExistence type="predicted"/>
<dbReference type="PANTHER" id="PTHR38479">
    <property type="entry name" value="LMO0824 PROTEIN"/>
    <property type="match status" value="1"/>
</dbReference>
<organism evidence="1 2">
    <name type="scientific">Kribbella flavida (strain DSM 17836 / JCM 10339 / NBRC 14399)</name>
    <dbReference type="NCBI Taxonomy" id="479435"/>
    <lineage>
        <taxon>Bacteria</taxon>
        <taxon>Bacillati</taxon>
        <taxon>Actinomycetota</taxon>
        <taxon>Actinomycetes</taxon>
        <taxon>Propionibacteriales</taxon>
        <taxon>Kribbellaceae</taxon>
        <taxon>Kribbella</taxon>
    </lineage>
</organism>
<reference evidence="1 2" key="2">
    <citation type="journal article" date="2010" name="Stand. Genomic Sci.">
        <title>Complete genome sequence of Kribbella flavida type strain (IFO 14399).</title>
        <authorList>
            <person name="Pukall R."/>
            <person name="Lapidus A."/>
            <person name="Glavina Del Rio T."/>
            <person name="Copeland A."/>
            <person name="Tice H."/>
            <person name="Cheng J.-F."/>
            <person name="Lucas S."/>
            <person name="Chen F."/>
            <person name="Nolan M."/>
            <person name="LaButti K."/>
            <person name="Pati A."/>
            <person name="Ivanova N."/>
            <person name="Mavrommatis K."/>
            <person name="Mikhailova N."/>
            <person name="Pitluck S."/>
            <person name="Bruce D."/>
            <person name="Goodwin L."/>
            <person name="Land M."/>
            <person name="Hauser L."/>
            <person name="Chang Y.-J."/>
            <person name="Jeffries C.D."/>
            <person name="Chen A."/>
            <person name="Palaniappan K."/>
            <person name="Chain P."/>
            <person name="Rohde M."/>
            <person name="Goeker M."/>
            <person name="Bristow J."/>
            <person name="Eisen J.A."/>
            <person name="Markowitz V."/>
            <person name="Hugenholtz P."/>
            <person name="Kyrpides N.C."/>
            <person name="Klenk H.-P."/>
            <person name="Brettin T."/>
        </authorList>
    </citation>
    <scope>NUCLEOTIDE SEQUENCE [LARGE SCALE GENOMIC DNA]</scope>
    <source>
        <strain evidence="2">DSM 17836 / JCM 10339 / NBRC 14399</strain>
    </source>
</reference>
<evidence type="ECO:0000313" key="2">
    <source>
        <dbReference type="Proteomes" id="UP000007967"/>
    </source>
</evidence>
<dbReference type="OrthoDB" id="9148135at2"/>